<dbReference type="SUPFAM" id="SSF51161">
    <property type="entry name" value="Trimeric LpxA-like enzymes"/>
    <property type="match status" value="1"/>
</dbReference>
<reference evidence="1 2" key="1">
    <citation type="submission" date="2014-03" db="EMBL/GenBank/DDBJ databases">
        <title>Genome sequence of Sphingobium yanoikuyae B1.</title>
        <authorList>
            <person name="Gan H.M."/>
            <person name="Gan H.Y."/>
            <person name="Savka M.A."/>
        </authorList>
    </citation>
    <scope>NUCLEOTIDE SEQUENCE [LARGE SCALE GENOMIC DNA]</scope>
    <source>
        <strain evidence="1 2">B1</strain>
    </source>
</reference>
<dbReference type="Gene3D" id="2.160.10.10">
    <property type="entry name" value="Hexapeptide repeat proteins"/>
    <property type="match status" value="1"/>
</dbReference>
<evidence type="ECO:0000313" key="2">
    <source>
        <dbReference type="Proteomes" id="UP000028534"/>
    </source>
</evidence>
<protein>
    <submittedName>
        <fullName evidence="1">Acyltransferase family protein</fullName>
    </submittedName>
</protein>
<dbReference type="PANTHER" id="PTHR23416">
    <property type="entry name" value="SIALIC ACID SYNTHASE-RELATED"/>
    <property type="match status" value="1"/>
</dbReference>
<gene>
    <name evidence="1" type="ORF">CP98_04525</name>
</gene>
<dbReference type="Proteomes" id="UP000028534">
    <property type="component" value="Unassembled WGS sequence"/>
</dbReference>
<dbReference type="PANTHER" id="PTHR23416:SF78">
    <property type="entry name" value="LIPOPOLYSACCHARIDE BIOSYNTHESIS O-ACETYL TRANSFERASE WBBJ-RELATED"/>
    <property type="match status" value="1"/>
</dbReference>
<comment type="caution">
    <text evidence="1">The sequence shown here is derived from an EMBL/GenBank/DDBJ whole genome shotgun (WGS) entry which is preliminary data.</text>
</comment>
<dbReference type="GO" id="GO:0016746">
    <property type="term" value="F:acyltransferase activity"/>
    <property type="evidence" value="ECO:0007669"/>
    <property type="project" value="UniProtKB-KW"/>
</dbReference>
<dbReference type="InterPro" id="IPR011004">
    <property type="entry name" value="Trimer_LpxA-like_sf"/>
</dbReference>
<proteinExistence type="predicted"/>
<evidence type="ECO:0000313" key="1">
    <source>
        <dbReference type="EMBL" id="KEZ15289.1"/>
    </source>
</evidence>
<organism evidence="1 2">
    <name type="scientific">Sphingobium yanoikuyae</name>
    <name type="common">Sphingomonas yanoikuyae</name>
    <dbReference type="NCBI Taxonomy" id="13690"/>
    <lineage>
        <taxon>Bacteria</taxon>
        <taxon>Pseudomonadati</taxon>
        <taxon>Pseudomonadota</taxon>
        <taxon>Alphaproteobacteria</taxon>
        <taxon>Sphingomonadales</taxon>
        <taxon>Sphingomonadaceae</taxon>
        <taxon>Sphingobium</taxon>
    </lineage>
</organism>
<dbReference type="PATRIC" id="fig|13690.10.peg.4660"/>
<dbReference type="AlphaFoldDB" id="A0A084EBE7"/>
<dbReference type="EMBL" id="JGVR01000042">
    <property type="protein sequence ID" value="KEZ15289.1"/>
    <property type="molecule type" value="Genomic_DNA"/>
</dbReference>
<sequence length="197" mass="22960">MWRWHRDQFENPDLRKWFKDKHRIDVGLYSYGCFDQWRMPGPLVIGRYCSIAKTVRSAPINHPFDAITTHPALYERKFGVVENDIHYDDPQVIEDDVWIGHNAMILPSCRRIGRGSIIGAGAIVTRDVPRYAVVAGNPAKILRERFPTELQQALEESCWWMLDLQGLRDLVRDHPDLAFHPSVENIRAERWAERTGQ</sequence>
<dbReference type="Pfam" id="PF00132">
    <property type="entry name" value="Hexapep"/>
    <property type="match status" value="1"/>
</dbReference>
<dbReference type="InterPro" id="IPR001451">
    <property type="entry name" value="Hexapep"/>
</dbReference>
<dbReference type="InterPro" id="IPR051159">
    <property type="entry name" value="Hexapeptide_acetyltransf"/>
</dbReference>
<dbReference type="eggNOG" id="COG0110">
    <property type="taxonomic scope" value="Bacteria"/>
</dbReference>
<dbReference type="CDD" id="cd03349">
    <property type="entry name" value="LbH_XAT"/>
    <property type="match status" value="1"/>
</dbReference>
<keyword evidence="1" id="KW-0012">Acyltransferase</keyword>
<accession>A0A084EBE7</accession>
<name>A0A084EBE7_SPHYA</name>
<keyword evidence="1" id="KW-0808">Transferase</keyword>